<gene>
    <name evidence="1" type="ORF">B0H63DRAFT_510199</name>
</gene>
<dbReference type="PANTHER" id="PTHR45458:SF1">
    <property type="entry name" value="SHORT CHAIN DEHYDROGENASE"/>
    <property type="match status" value="1"/>
</dbReference>
<dbReference type="EMBL" id="JAULSW010000004">
    <property type="protein sequence ID" value="KAK3385366.1"/>
    <property type="molecule type" value="Genomic_DNA"/>
</dbReference>
<dbReference type="Proteomes" id="UP001285441">
    <property type="component" value="Unassembled WGS sequence"/>
</dbReference>
<reference evidence="1" key="2">
    <citation type="submission" date="2023-06" db="EMBL/GenBank/DDBJ databases">
        <authorList>
            <consortium name="Lawrence Berkeley National Laboratory"/>
            <person name="Haridas S."/>
            <person name="Hensen N."/>
            <person name="Bonometti L."/>
            <person name="Westerberg I."/>
            <person name="Brannstrom I.O."/>
            <person name="Guillou S."/>
            <person name="Cros-Aarteil S."/>
            <person name="Calhoun S."/>
            <person name="Kuo A."/>
            <person name="Mondo S."/>
            <person name="Pangilinan J."/>
            <person name="Riley R."/>
            <person name="LaButti K."/>
            <person name="Andreopoulos B."/>
            <person name="Lipzen A."/>
            <person name="Chen C."/>
            <person name="Yanf M."/>
            <person name="Daum C."/>
            <person name="Ng V."/>
            <person name="Clum A."/>
            <person name="Steindorff A."/>
            <person name="Ohm R."/>
            <person name="Martin F."/>
            <person name="Silar P."/>
            <person name="Natvig D."/>
            <person name="Lalanne C."/>
            <person name="Gautier V."/>
            <person name="Ament-velasquez S.L."/>
            <person name="Kruys A."/>
            <person name="Hutchinson M.I."/>
            <person name="Powell A.J."/>
            <person name="Barry K."/>
            <person name="Miller A.N."/>
            <person name="Grigoriev I.V."/>
            <person name="Debuchy R."/>
            <person name="Gladieux P."/>
            <person name="Thoren M.H."/>
            <person name="Johannesson H."/>
        </authorList>
    </citation>
    <scope>NUCLEOTIDE SEQUENCE</scope>
    <source>
        <strain evidence="1">CBS 232.78</strain>
    </source>
</reference>
<reference evidence="1" key="1">
    <citation type="journal article" date="2023" name="Mol. Phylogenet. Evol.">
        <title>Genome-scale phylogeny and comparative genomics of the fungal order Sordariales.</title>
        <authorList>
            <person name="Hensen N."/>
            <person name="Bonometti L."/>
            <person name="Westerberg I."/>
            <person name="Brannstrom I.O."/>
            <person name="Guillou S."/>
            <person name="Cros-Aarteil S."/>
            <person name="Calhoun S."/>
            <person name="Haridas S."/>
            <person name="Kuo A."/>
            <person name="Mondo S."/>
            <person name="Pangilinan J."/>
            <person name="Riley R."/>
            <person name="LaButti K."/>
            <person name="Andreopoulos B."/>
            <person name="Lipzen A."/>
            <person name="Chen C."/>
            <person name="Yan M."/>
            <person name="Daum C."/>
            <person name="Ng V."/>
            <person name="Clum A."/>
            <person name="Steindorff A."/>
            <person name="Ohm R.A."/>
            <person name="Martin F."/>
            <person name="Silar P."/>
            <person name="Natvig D.O."/>
            <person name="Lalanne C."/>
            <person name="Gautier V."/>
            <person name="Ament-Velasquez S.L."/>
            <person name="Kruys A."/>
            <person name="Hutchinson M.I."/>
            <person name="Powell A.J."/>
            <person name="Barry K."/>
            <person name="Miller A.N."/>
            <person name="Grigoriev I.V."/>
            <person name="Debuchy R."/>
            <person name="Gladieux P."/>
            <person name="Hiltunen Thoren M."/>
            <person name="Johannesson H."/>
        </authorList>
    </citation>
    <scope>NUCLEOTIDE SEQUENCE</scope>
    <source>
        <strain evidence="1">CBS 232.78</strain>
    </source>
</reference>
<comment type="caution">
    <text evidence="1">The sequence shown here is derived from an EMBL/GenBank/DDBJ whole genome shotgun (WGS) entry which is preliminary data.</text>
</comment>
<evidence type="ECO:0000313" key="1">
    <source>
        <dbReference type="EMBL" id="KAK3385366.1"/>
    </source>
</evidence>
<dbReference type="AlphaFoldDB" id="A0AAE0NPM3"/>
<dbReference type="GO" id="GO:0016616">
    <property type="term" value="F:oxidoreductase activity, acting on the CH-OH group of donors, NAD or NADP as acceptor"/>
    <property type="evidence" value="ECO:0007669"/>
    <property type="project" value="TreeGrafter"/>
</dbReference>
<dbReference type="PANTHER" id="PTHR45458">
    <property type="entry name" value="SHORT-CHAIN DEHYDROGENASE/REDUCTASE SDR"/>
    <property type="match status" value="1"/>
</dbReference>
<dbReference type="Gene3D" id="3.40.50.720">
    <property type="entry name" value="NAD(P)-binding Rossmann-like Domain"/>
    <property type="match status" value="1"/>
</dbReference>
<dbReference type="InterPro" id="IPR036291">
    <property type="entry name" value="NAD(P)-bd_dom_sf"/>
</dbReference>
<name>A0AAE0NPM3_9PEZI</name>
<dbReference type="SUPFAM" id="SSF51735">
    <property type="entry name" value="NAD(P)-binding Rossmann-fold domains"/>
    <property type="match status" value="1"/>
</dbReference>
<proteinExistence type="predicted"/>
<evidence type="ECO:0000313" key="2">
    <source>
        <dbReference type="Proteomes" id="UP001285441"/>
    </source>
</evidence>
<dbReference type="InterPro" id="IPR052184">
    <property type="entry name" value="SDR_enzymes"/>
</dbReference>
<keyword evidence="2" id="KW-1185">Reference proteome</keyword>
<protein>
    <submittedName>
        <fullName evidence="1">Uncharacterized protein</fullName>
    </submittedName>
</protein>
<dbReference type="InterPro" id="IPR002347">
    <property type="entry name" value="SDR_fam"/>
</dbReference>
<organism evidence="1 2">
    <name type="scientific">Podospora didyma</name>
    <dbReference type="NCBI Taxonomy" id="330526"/>
    <lineage>
        <taxon>Eukaryota</taxon>
        <taxon>Fungi</taxon>
        <taxon>Dikarya</taxon>
        <taxon>Ascomycota</taxon>
        <taxon>Pezizomycotina</taxon>
        <taxon>Sordariomycetes</taxon>
        <taxon>Sordariomycetidae</taxon>
        <taxon>Sordariales</taxon>
        <taxon>Podosporaceae</taxon>
        <taxon>Podospora</taxon>
    </lineage>
</organism>
<dbReference type="PRINTS" id="PR00081">
    <property type="entry name" value="GDHRDH"/>
</dbReference>
<accession>A0AAE0NPM3</accession>
<sequence length="161" mass="17254">MELDFTDEESINDAAKGFADKPLSVLTNCGGMYQLWDDKRFTEQTAGDLLAHFKVNVVGPFLAAKAFLLALERAGRGKIITVSSDYASTADNTGGNACYRISKTGVNQLTKTMAAGLAKLGSKVMTGFYGEDNMEECMNGLADIVARFGTAECAEIPMESI</sequence>
<dbReference type="Pfam" id="PF00106">
    <property type="entry name" value="adh_short"/>
    <property type="match status" value="1"/>
</dbReference>